<feature type="region of interest" description="Disordered" evidence="1">
    <location>
        <begin position="1"/>
        <end position="22"/>
    </location>
</feature>
<dbReference type="PANTHER" id="PTHR31286:SF99">
    <property type="entry name" value="DUF4283 DOMAIN-CONTAINING PROTEIN"/>
    <property type="match status" value="1"/>
</dbReference>
<feature type="region of interest" description="Disordered" evidence="1">
    <location>
        <begin position="229"/>
        <end position="292"/>
    </location>
</feature>
<accession>A0ABQ5GL00</accession>
<dbReference type="InterPro" id="IPR040256">
    <property type="entry name" value="At4g02000-like"/>
</dbReference>
<comment type="caution">
    <text evidence="2">The sequence shown here is derived from an EMBL/GenBank/DDBJ whole genome shotgun (WGS) entry which is preliminary data.</text>
</comment>
<protein>
    <submittedName>
        <fullName evidence="2">Retrotransposon protein, putative, ty1-copia subclass</fullName>
    </submittedName>
</protein>
<keyword evidence="3" id="KW-1185">Reference proteome</keyword>
<proteinExistence type="predicted"/>
<organism evidence="2 3">
    <name type="scientific">Tanacetum coccineum</name>
    <dbReference type="NCBI Taxonomy" id="301880"/>
    <lineage>
        <taxon>Eukaryota</taxon>
        <taxon>Viridiplantae</taxon>
        <taxon>Streptophyta</taxon>
        <taxon>Embryophyta</taxon>
        <taxon>Tracheophyta</taxon>
        <taxon>Spermatophyta</taxon>
        <taxon>Magnoliopsida</taxon>
        <taxon>eudicotyledons</taxon>
        <taxon>Gunneridae</taxon>
        <taxon>Pentapetalae</taxon>
        <taxon>asterids</taxon>
        <taxon>campanulids</taxon>
        <taxon>Asterales</taxon>
        <taxon>Asteraceae</taxon>
        <taxon>Asteroideae</taxon>
        <taxon>Anthemideae</taxon>
        <taxon>Anthemidinae</taxon>
        <taxon>Tanacetum</taxon>
    </lineage>
</organism>
<dbReference type="PANTHER" id="PTHR31286">
    <property type="entry name" value="GLYCINE-RICH CELL WALL STRUCTURAL PROTEIN 1.8-LIKE"/>
    <property type="match status" value="1"/>
</dbReference>
<feature type="region of interest" description="Disordered" evidence="1">
    <location>
        <begin position="669"/>
        <end position="706"/>
    </location>
</feature>
<gene>
    <name evidence="2" type="ORF">Tco_1042302</name>
</gene>
<evidence type="ECO:0000313" key="2">
    <source>
        <dbReference type="EMBL" id="GJT75577.1"/>
    </source>
</evidence>
<name>A0ABQ5GL00_9ASTR</name>
<evidence type="ECO:0000313" key="3">
    <source>
        <dbReference type="Proteomes" id="UP001151760"/>
    </source>
</evidence>
<evidence type="ECO:0000256" key="1">
    <source>
        <dbReference type="SAM" id="MobiDB-lite"/>
    </source>
</evidence>
<sequence length="706" mass="77522">MEHGFLSQKGSRGGRGEKEKNTVVAAKDVVSPSMIDEPVVEEKQSSLVDTSIPNFEKIGLSLYPPLPTQGSSPAGNTPDMSSYANVTSAPIVPVESISAINERIANTAYRFFLGKRVAYPVVANYGNPDVNLWKKDVGNVLVWVKLHGVPVTAFSENGLSAIATKLGNPLMLESYTSNMCLQSWGMSSYARAMIELQADVKLKDTIVVDMPKLTGRGFIREEYPKNPSLGVAKSSKKPSQAPSGVSVRPKVGFKPVKEYRPVSKKPTANTSGNKKKGVESTKEVSNSNPFGVLNSVKNDGELGIKGGTSNLASKGANYSDSSFWNVETSSTSTIPIVDKIEKLEKLIIGGNVTLVDDEVDNDMARSMASKMVGFGTKNLLEQWRNSYENDDYDEDPYDDDMYEGHDIPDKIQDICDNLDIRVRVVAKSSVIILIIIDGKFTLVDDESKPQEKVDSSSDHDSEDEVASVHNKMASFLASKTVGYGTNSLLEQWKETYENADYDYEPYDDDVYEGQDVPDKIHSICDNLDIKDELNSVPIWVKFHDILIAAFTADGFSVMATKLELKKDMIIVIPNVEDDGEALHTIKVDVCMVFEHDDMLCPKQRVEKPKKQHTNHDGFQHTYSSHGTHMGSKVQFTPQKPIWQAVFKMNSASSSGTKKNSKVSIKVTSSNNPFNALNTIEDDDELGSNRGSSNSGKKVVQYVAGSA</sequence>
<dbReference type="EMBL" id="BQNB010018543">
    <property type="protein sequence ID" value="GJT75577.1"/>
    <property type="molecule type" value="Genomic_DNA"/>
</dbReference>
<reference evidence="2" key="2">
    <citation type="submission" date="2022-01" db="EMBL/GenBank/DDBJ databases">
        <authorList>
            <person name="Yamashiro T."/>
            <person name="Shiraishi A."/>
            <person name="Satake H."/>
            <person name="Nakayama K."/>
        </authorList>
    </citation>
    <scope>NUCLEOTIDE SEQUENCE</scope>
</reference>
<dbReference type="Proteomes" id="UP001151760">
    <property type="component" value="Unassembled WGS sequence"/>
</dbReference>
<reference evidence="2" key="1">
    <citation type="journal article" date="2022" name="Int. J. Mol. Sci.">
        <title>Draft Genome of Tanacetum Coccineum: Genomic Comparison of Closely Related Tanacetum-Family Plants.</title>
        <authorList>
            <person name="Yamashiro T."/>
            <person name="Shiraishi A."/>
            <person name="Nakayama K."/>
            <person name="Satake H."/>
        </authorList>
    </citation>
    <scope>NUCLEOTIDE SEQUENCE</scope>
</reference>